<accession>A0A6L0WSP0</accession>
<dbReference type="AlphaFoldDB" id="A0A6L0WSP0"/>
<dbReference type="Proteomes" id="UP000255414">
    <property type="component" value="Chromosome 7"/>
</dbReference>
<sequence>MSALRRDRHSSTFSVNGSGTVPSPCHPSGHRTPTAFQPAPVRVFTVAVSEVPGEQLQSSGTAPSVANPVASPLDLAGGAATKSRLPVLLLAWVGEPESVVADTPQHLLSCARFCQCGRC</sequence>
<feature type="region of interest" description="Disordered" evidence="1">
    <location>
        <begin position="1"/>
        <end position="36"/>
    </location>
</feature>
<protein>
    <submittedName>
        <fullName evidence="2">Hypothetical_protein</fullName>
    </submittedName>
</protein>
<dbReference type="EMBL" id="LR812940">
    <property type="protein sequence ID" value="CAC9447946.1"/>
    <property type="molecule type" value="Genomic_DNA"/>
</dbReference>
<dbReference type="VEuPathDB" id="TriTrypDB:LINF_070006800"/>
<reference evidence="2" key="1">
    <citation type="submission" date="2020-06" db="EMBL/GenBank/DDBJ databases">
        <authorList>
            <person name="Gonzalez-de la Fuente S."/>
            <person name="Peiro-Pastor R."/>
            <person name="Rastrojo A."/>
            <person name="Moreno J."/>
            <person name="Carrasco-Ramiro F."/>
            <person name="Requena JM."/>
            <person name="Aguado B."/>
        </authorList>
    </citation>
    <scope>NUCLEOTIDE SEQUENCE</scope>
</reference>
<organism evidence="2 3">
    <name type="scientific">Leishmania infantum</name>
    <dbReference type="NCBI Taxonomy" id="5671"/>
    <lineage>
        <taxon>Eukaryota</taxon>
        <taxon>Discoba</taxon>
        <taxon>Euglenozoa</taxon>
        <taxon>Kinetoplastea</taxon>
        <taxon>Metakinetoplastina</taxon>
        <taxon>Trypanosomatida</taxon>
        <taxon>Trypanosomatidae</taxon>
        <taxon>Leishmaniinae</taxon>
        <taxon>Leishmania</taxon>
    </lineage>
</organism>
<gene>
    <name evidence="2" type="ORF">LINF_070006800</name>
</gene>
<evidence type="ECO:0000313" key="2">
    <source>
        <dbReference type="EMBL" id="CAC9447946.1"/>
    </source>
</evidence>
<evidence type="ECO:0000313" key="3">
    <source>
        <dbReference type="Proteomes" id="UP000255414"/>
    </source>
</evidence>
<evidence type="ECO:0000256" key="1">
    <source>
        <dbReference type="SAM" id="MobiDB-lite"/>
    </source>
</evidence>
<name>A0A6L0WSP0_LEIIN</name>
<proteinExistence type="predicted"/>
<feature type="compositionally biased region" description="Polar residues" evidence="1">
    <location>
        <begin position="11"/>
        <end position="21"/>
    </location>
</feature>